<feature type="domain" description="Phospholipase D N-terminal" evidence="3">
    <location>
        <begin position="49"/>
        <end position="138"/>
    </location>
</feature>
<dbReference type="PROSITE" id="PS51318">
    <property type="entry name" value="TAT"/>
    <property type="match status" value="1"/>
</dbReference>
<dbReference type="PANTHER" id="PTHR43606:SF2">
    <property type="entry name" value="ALKALINE PHOSPHATASE FAMILY PROTEIN (AFU_ORTHOLOGUE AFUA_5G03860)"/>
    <property type="match status" value="1"/>
</dbReference>
<name>A0ABV6B9D5_9GAMM</name>
<evidence type="ECO:0000313" key="4">
    <source>
        <dbReference type="EMBL" id="MFC0047476.1"/>
    </source>
</evidence>
<protein>
    <submittedName>
        <fullName evidence="4">Alkaline phosphatase D family protein</fullName>
    </submittedName>
</protein>
<dbReference type="InterPro" id="IPR018946">
    <property type="entry name" value="PhoD-like_MPP"/>
</dbReference>
<dbReference type="CDD" id="cd07389">
    <property type="entry name" value="MPP_PhoD"/>
    <property type="match status" value="1"/>
</dbReference>
<dbReference type="EMBL" id="JBHLXP010000001">
    <property type="protein sequence ID" value="MFC0047476.1"/>
    <property type="molecule type" value="Genomic_DNA"/>
</dbReference>
<evidence type="ECO:0000256" key="1">
    <source>
        <dbReference type="SAM" id="SignalP"/>
    </source>
</evidence>
<dbReference type="InterPro" id="IPR052900">
    <property type="entry name" value="Phospholipid_Metab_Enz"/>
</dbReference>
<sequence>MKQWSRREFLRVSAMLAAAGGFSTVSGCVSMPATNAASAEPAFPLSFDHGVASGDPLHDRVVLWTRVTPAGPLASVTLRLEVATDAAFSQLVVAADCVARAEQDYCCKVDAAGLVAGTAYFYRFRAGSFSSPVGRTRTLPQGTLAEARFAVVSCSNYPAGYFHVYQQLAERQDLDAVIHLGDYLYEYAADGYATERAAEFGRLYAPDNRCELLNLNDYRRRYACYRADQALQQLHGRHPFLLVWDDHEIANDTWTGGAENHSATEGDFQARKLAALQAYYEWLPIRPQVHSGEPLYRSLAYGDLVQFYLLDTRVCARSQWLDFPQFQRDGQLDVAAMVKAVRDPARTLLGNAQFDWLAQGIKQSGCHWQVLAQQVLMARMELPGEALAALAKPGPALAAQLRELAALKQRPAGSLNKTEQQRLAGALPYNLDAWDGFPAERERLYQMLRASGRQVLVLAGDTHNAWHSELKTSSGEFVATELATASVSSPGIEQYLQLDTAQAAELSTVLPQLIDELQWCELAHRGYLLLQINSQACLAQWHQLESVHVQAAQWLAPYQQQIAKR</sequence>
<dbReference type="InterPro" id="IPR006311">
    <property type="entry name" value="TAT_signal"/>
</dbReference>
<proteinExistence type="predicted"/>
<organism evidence="4 5">
    <name type="scientific">Rheinheimera tilapiae</name>
    <dbReference type="NCBI Taxonomy" id="875043"/>
    <lineage>
        <taxon>Bacteria</taxon>
        <taxon>Pseudomonadati</taxon>
        <taxon>Pseudomonadota</taxon>
        <taxon>Gammaproteobacteria</taxon>
        <taxon>Chromatiales</taxon>
        <taxon>Chromatiaceae</taxon>
        <taxon>Rheinheimera</taxon>
    </lineage>
</organism>
<dbReference type="InterPro" id="IPR032093">
    <property type="entry name" value="PhoD_N"/>
</dbReference>
<comment type="caution">
    <text evidence="4">The sequence shown here is derived from an EMBL/GenBank/DDBJ whole genome shotgun (WGS) entry which is preliminary data.</text>
</comment>
<reference evidence="4 5" key="1">
    <citation type="submission" date="2024-09" db="EMBL/GenBank/DDBJ databases">
        <authorList>
            <person name="Sun Q."/>
            <person name="Mori K."/>
        </authorList>
    </citation>
    <scope>NUCLEOTIDE SEQUENCE [LARGE SCALE GENOMIC DNA]</scope>
    <source>
        <strain evidence="4 5">KCTC 23315</strain>
    </source>
</reference>
<feature type="chain" id="PRO_5046162227" evidence="1">
    <location>
        <begin position="28"/>
        <end position="565"/>
    </location>
</feature>
<dbReference type="SUPFAM" id="SSF56300">
    <property type="entry name" value="Metallo-dependent phosphatases"/>
    <property type="match status" value="1"/>
</dbReference>
<dbReference type="InterPro" id="IPR038607">
    <property type="entry name" value="PhoD-like_sf"/>
</dbReference>
<keyword evidence="1" id="KW-0732">Signal</keyword>
<evidence type="ECO:0000313" key="5">
    <source>
        <dbReference type="Proteomes" id="UP001589813"/>
    </source>
</evidence>
<feature type="signal peptide" evidence="1">
    <location>
        <begin position="1"/>
        <end position="27"/>
    </location>
</feature>
<accession>A0ABV6B9D5</accession>
<feature type="domain" description="PhoD-like phosphatase metallophosphatase" evidence="2">
    <location>
        <begin position="149"/>
        <end position="541"/>
    </location>
</feature>
<evidence type="ECO:0000259" key="2">
    <source>
        <dbReference type="Pfam" id="PF09423"/>
    </source>
</evidence>
<dbReference type="Pfam" id="PF09423">
    <property type="entry name" value="PhoD"/>
    <property type="match status" value="1"/>
</dbReference>
<keyword evidence="5" id="KW-1185">Reference proteome</keyword>
<gene>
    <name evidence="4" type="ORF">ACFFJP_04110</name>
</gene>
<dbReference type="PANTHER" id="PTHR43606">
    <property type="entry name" value="PHOSPHATASE, PUTATIVE (AFU_ORTHOLOGUE AFUA_6G08710)-RELATED"/>
    <property type="match status" value="1"/>
</dbReference>
<dbReference type="Gene3D" id="2.60.40.380">
    <property type="entry name" value="Purple acid phosphatase-like, N-terminal"/>
    <property type="match status" value="1"/>
</dbReference>
<dbReference type="InterPro" id="IPR029052">
    <property type="entry name" value="Metallo-depent_PP-like"/>
</dbReference>
<dbReference type="PROSITE" id="PS51257">
    <property type="entry name" value="PROKAR_LIPOPROTEIN"/>
    <property type="match status" value="1"/>
</dbReference>
<dbReference type="RefSeq" id="WP_377240804.1">
    <property type="nucleotide sequence ID" value="NZ_JBHLXP010000001.1"/>
</dbReference>
<dbReference type="Proteomes" id="UP001589813">
    <property type="component" value="Unassembled WGS sequence"/>
</dbReference>
<dbReference type="Pfam" id="PF16655">
    <property type="entry name" value="PhoD_N"/>
    <property type="match status" value="1"/>
</dbReference>
<dbReference type="Gene3D" id="3.60.21.70">
    <property type="entry name" value="PhoD-like phosphatase"/>
    <property type="match status" value="1"/>
</dbReference>
<evidence type="ECO:0000259" key="3">
    <source>
        <dbReference type="Pfam" id="PF16655"/>
    </source>
</evidence>